<evidence type="ECO:0000313" key="3">
    <source>
        <dbReference type="Proteomes" id="UP000626109"/>
    </source>
</evidence>
<proteinExistence type="predicted"/>
<feature type="non-terminal residue" evidence="2">
    <location>
        <position position="111"/>
    </location>
</feature>
<name>A0A813IPJ9_POLGL</name>
<comment type="caution">
    <text evidence="2">The sequence shown here is derived from an EMBL/GenBank/DDBJ whole genome shotgun (WGS) entry which is preliminary data.</text>
</comment>
<protein>
    <submittedName>
        <fullName evidence="2">Uncharacterized protein</fullName>
    </submittedName>
</protein>
<feature type="region of interest" description="Disordered" evidence="1">
    <location>
        <begin position="42"/>
        <end position="63"/>
    </location>
</feature>
<evidence type="ECO:0000256" key="1">
    <source>
        <dbReference type="SAM" id="MobiDB-lite"/>
    </source>
</evidence>
<reference evidence="2" key="1">
    <citation type="submission" date="2021-02" db="EMBL/GenBank/DDBJ databases">
        <authorList>
            <person name="Dougan E. K."/>
            <person name="Rhodes N."/>
            <person name="Thang M."/>
            <person name="Chan C."/>
        </authorList>
    </citation>
    <scope>NUCLEOTIDE SEQUENCE</scope>
</reference>
<feature type="non-terminal residue" evidence="2">
    <location>
        <position position="1"/>
    </location>
</feature>
<gene>
    <name evidence="2" type="ORF">PGLA2088_LOCUS10741</name>
</gene>
<dbReference type="Proteomes" id="UP000626109">
    <property type="component" value="Unassembled WGS sequence"/>
</dbReference>
<evidence type="ECO:0000313" key="2">
    <source>
        <dbReference type="EMBL" id="CAE8654013.1"/>
    </source>
</evidence>
<sequence length="111" mass="12125">AWALPSPPSHRVVIRFTGEKHQEDVDGLLLFGEAAAESEALVTPLSDEGAADGSRPSRETSWRASHKLDLGAWRISCTSPAWPKAELEVALEVSWNGQQFVPVGTSIRFEE</sequence>
<organism evidence="2 3">
    <name type="scientific">Polarella glacialis</name>
    <name type="common">Dinoflagellate</name>
    <dbReference type="NCBI Taxonomy" id="89957"/>
    <lineage>
        <taxon>Eukaryota</taxon>
        <taxon>Sar</taxon>
        <taxon>Alveolata</taxon>
        <taxon>Dinophyceae</taxon>
        <taxon>Suessiales</taxon>
        <taxon>Suessiaceae</taxon>
        <taxon>Polarella</taxon>
    </lineage>
</organism>
<dbReference type="EMBL" id="CAJNNW010012131">
    <property type="protein sequence ID" value="CAE8654013.1"/>
    <property type="molecule type" value="Genomic_DNA"/>
</dbReference>
<accession>A0A813IPJ9</accession>
<dbReference type="AlphaFoldDB" id="A0A813IPJ9"/>